<dbReference type="PROSITE" id="PS51318">
    <property type="entry name" value="TAT"/>
    <property type="match status" value="1"/>
</dbReference>
<dbReference type="InterPro" id="IPR034756">
    <property type="entry name" value="T2SSM_b"/>
</dbReference>
<name>A0A366EQG9_9HYPH</name>
<organism evidence="2 3">
    <name type="scientific">Roseiarcus fermentans</name>
    <dbReference type="NCBI Taxonomy" id="1473586"/>
    <lineage>
        <taxon>Bacteria</taxon>
        <taxon>Pseudomonadati</taxon>
        <taxon>Pseudomonadota</taxon>
        <taxon>Alphaproteobacteria</taxon>
        <taxon>Hyphomicrobiales</taxon>
        <taxon>Roseiarcaceae</taxon>
        <taxon>Roseiarcus</taxon>
    </lineage>
</organism>
<keyword evidence="1" id="KW-0472">Membrane</keyword>
<reference evidence="2 3" key="1">
    <citation type="submission" date="2018-06" db="EMBL/GenBank/DDBJ databases">
        <title>Genomic Encyclopedia of Type Strains, Phase IV (KMG-IV): sequencing the most valuable type-strain genomes for metagenomic binning, comparative biology and taxonomic classification.</title>
        <authorList>
            <person name="Goeker M."/>
        </authorList>
    </citation>
    <scope>NUCLEOTIDE SEQUENCE [LARGE SCALE GENOMIC DNA]</scope>
    <source>
        <strain evidence="2 3">DSM 24875</strain>
    </source>
</reference>
<protein>
    <submittedName>
        <fullName evidence="2">General secretion pathway protein M</fullName>
    </submittedName>
</protein>
<gene>
    <name evidence="2" type="ORF">DFR50_13846</name>
</gene>
<dbReference type="AlphaFoldDB" id="A0A366EQG9"/>
<dbReference type="NCBIfam" id="NF040576">
    <property type="entry name" value="T2SS_GspM_XpsM"/>
    <property type="match status" value="1"/>
</dbReference>
<comment type="caution">
    <text evidence="2">The sequence shown here is derived from an EMBL/GenBank/DDBJ whole genome shotgun (WGS) entry which is preliminary data.</text>
</comment>
<evidence type="ECO:0000256" key="1">
    <source>
        <dbReference type="SAM" id="Phobius"/>
    </source>
</evidence>
<feature type="transmembrane region" description="Helical" evidence="1">
    <location>
        <begin position="20"/>
        <end position="40"/>
    </location>
</feature>
<dbReference type="EMBL" id="QNRK01000038">
    <property type="protein sequence ID" value="RBP04662.1"/>
    <property type="molecule type" value="Genomic_DNA"/>
</dbReference>
<keyword evidence="1" id="KW-1133">Transmembrane helix</keyword>
<evidence type="ECO:0000313" key="3">
    <source>
        <dbReference type="Proteomes" id="UP000253529"/>
    </source>
</evidence>
<evidence type="ECO:0000313" key="2">
    <source>
        <dbReference type="EMBL" id="RBP04662.1"/>
    </source>
</evidence>
<proteinExistence type="predicted"/>
<sequence length="186" mass="19795">MSLANPTTGSSRRRWLALTTYLTALVGLTAVAVAMISNLWDSYAALDKNRALLARLDRQMERTTPRQDAASGAVNGPPFLVGKTITIAGAALQERVEAAVKRAGGNVLSSQIDLQGPRSAEGFVGLTESVEIGQAGLQPLLYDLEAGMPYLFVENLAIQAPQAFGEAEGTPMRVLLGVSGQWREPQ</sequence>
<keyword evidence="3" id="KW-1185">Reference proteome</keyword>
<accession>A0A366EQG9</accession>
<dbReference type="OrthoDB" id="8228433at2"/>
<dbReference type="RefSeq" id="WP_113892079.1">
    <property type="nucleotide sequence ID" value="NZ_QNRK01000038.1"/>
</dbReference>
<dbReference type="Pfam" id="PF10741">
    <property type="entry name" value="T2SSM_b"/>
    <property type="match status" value="1"/>
</dbReference>
<dbReference type="InterPro" id="IPR006311">
    <property type="entry name" value="TAT_signal"/>
</dbReference>
<dbReference type="Proteomes" id="UP000253529">
    <property type="component" value="Unassembled WGS sequence"/>
</dbReference>
<keyword evidence="1" id="KW-0812">Transmembrane</keyword>